<dbReference type="InterPro" id="IPR003840">
    <property type="entry name" value="DNA_helicase_dom"/>
</dbReference>
<comment type="similarity">
    <text evidence="5">Belongs to the helicase family.</text>
</comment>
<feature type="coiled-coil region" evidence="6">
    <location>
        <begin position="110"/>
        <end position="139"/>
    </location>
</feature>
<dbReference type="CDD" id="cd18809">
    <property type="entry name" value="SF1_C_RecD"/>
    <property type="match status" value="1"/>
</dbReference>
<dbReference type="GO" id="GO:0005524">
    <property type="term" value="F:ATP binding"/>
    <property type="evidence" value="ECO:0007669"/>
    <property type="project" value="UniProtKB-KW"/>
</dbReference>
<feature type="compositionally biased region" description="Basic and acidic residues" evidence="7">
    <location>
        <begin position="57"/>
        <end position="67"/>
    </location>
</feature>
<keyword evidence="1 5" id="KW-0547">Nucleotide-binding</keyword>
<dbReference type="Pfam" id="PF05970">
    <property type="entry name" value="PIF1"/>
    <property type="match status" value="1"/>
</dbReference>
<dbReference type="GO" id="GO:0016887">
    <property type="term" value="F:ATP hydrolysis activity"/>
    <property type="evidence" value="ECO:0007669"/>
    <property type="project" value="RHEA"/>
</dbReference>
<dbReference type="InterPro" id="IPR049163">
    <property type="entry name" value="Pif1-like_2B_dom"/>
</dbReference>
<dbReference type="Gene3D" id="3.40.50.300">
    <property type="entry name" value="P-loop containing nucleotide triphosphate hydrolases"/>
    <property type="match status" value="2"/>
</dbReference>
<comment type="catalytic activity">
    <reaction evidence="5">
        <text>ATP + H2O = ADP + phosphate + H(+)</text>
        <dbReference type="Rhea" id="RHEA:13065"/>
        <dbReference type="ChEBI" id="CHEBI:15377"/>
        <dbReference type="ChEBI" id="CHEBI:15378"/>
        <dbReference type="ChEBI" id="CHEBI:30616"/>
        <dbReference type="ChEBI" id="CHEBI:43474"/>
        <dbReference type="ChEBI" id="CHEBI:456216"/>
        <dbReference type="EC" id="5.6.2.3"/>
    </reaction>
</comment>
<dbReference type="SUPFAM" id="SSF52540">
    <property type="entry name" value="P-loop containing nucleoside triphosphate hydrolases"/>
    <property type="match status" value="2"/>
</dbReference>
<dbReference type="PANTHER" id="PTHR10492">
    <property type="match status" value="1"/>
</dbReference>
<comment type="cofactor">
    <cofactor evidence="5">
        <name>Mg(2+)</name>
        <dbReference type="ChEBI" id="CHEBI:18420"/>
    </cofactor>
</comment>
<dbReference type="Pfam" id="PF21530">
    <property type="entry name" value="Pif1_2B_dom"/>
    <property type="match status" value="1"/>
</dbReference>
<dbReference type="EMBL" id="JARK01001632">
    <property type="protein sequence ID" value="EYB85551.1"/>
    <property type="molecule type" value="Genomic_DNA"/>
</dbReference>
<evidence type="ECO:0000259" key="8">
    <source>
        <dbReference type="Pfam" id="PF02689"/>
    </source>
</evidence>
<reference evidence="13" key="1">
    <citation type="journal article" date="2015" name="Nat. Genet.">
        <title>The genome and transcriptome of the zoonotic hookworm Ancylostoma ceylanicum identify infection-specific gene families.</title>
        <authorList>
            <person name="Schwarz E.M."/>
            <person name="Hu Y."/>
            <person name="Antoshechkin I."/>
            <person name="Miller M.M."/>
            <person name="Sternberg P.W."/>
            <person name="Aroian R.V."/>
        </authorList>
    </citation>
    <scope>NUCLEOTIDE SEQUENCE</scope>
    <source>
        <strain evidence="13">HY135</strain>
    </source>
</reference>
<feature type="compositionally biased region" description="Basic and acidic residues" evidence="7">
    <location>
        <begin position="20"/>
        <end position="46"/>
    </location>
</feature>
<keyword evidence="4 5" id="KW-0067">ATP-binding</keyword>
<dbReference type="GO" id="GO:0006281">
    <property type="term" value="P:DNA repair"/>
    <property type="evidence" value="ECO:0007669"/>
    <property type="project" value="UniProtKB-KW"/>
</dbReference>
<dbReference type="STRING" id="53326.A0A016S534"/>
<dbReference type="FunFam" id="3.40.50.300:FF:002884">
    <property type="entry name" value="ATP-dependent DNA helicase"/>
    <property type="match status" value="1"/>
</dbReference>
<gene>
    <name evidence="12" type="primary">Acey_s0296.g1695</name>
    <name evidence="12" type="ORF">Y032_0296g1695</name>
</gene>
<evidence type="ECO:0000256" key="5">
    <source>
        <dbReference type="RuleBase" id="RU363044"/>
    </source>
</evidence>
<sequence length="1581" mass="182137">MEVPMDQASTVSRRRGRPRIHADNAQRLRILRQRETSEQRDARLRTNAEQQRRRRRNENAEQIESRRAANAARQHRRRQGEDVQQRSSRLLANAEIQQRRRQSESTDQRAARLLTEAERQQRRRESENLEHRAARLLADAAHQHRRRQSETREQRSARLLANADRQRRNRQNEDDESHVERLRADVERYHRRRNAANQTTGVALRSRLVEQNYLGRLEHRCSNCGALHFACEVKPQHPETFSDCCDRGRFTLDLFEDFPDALKNLFLCESSASSEERRRRKNFLDNIRNFNSALAMASMGAQVDVPRGRGPYCYRIHGQVYHRIGTLHPNQEERRQYGQIYILDTEQAAQQRLGNLQNANCDPALMVFLSEWFARNNIYAQSFKMMSEIERSEVEAALRENRPPVAIRMIFEENRERGVRRGQYALPTCNEVAVIYVGEENDVPSSRSLAVHLRESEGTPLMNISDIDKRCDLLTYPLLFPTGRGGWDPSMVDRSGARITQMKYYSYLFSVRDTFNPILHARKLFQQFAVDAYVKIEQNRLNYHRTHQVNLRSDSYRGLQDYLSGEDISGPPGNRIVLSSSHIGSPRAMQQSYQDAMAMVARYGKPTYFLTITCNPLWREIQESLYEGQTASDRPDLTARVFNGKLKELHDDLFKKNVLGEVEAYVYVIEFQKRGLPHCHMLLIMKSGWKALTVEDVDNAICAEIPNREEEPQAFAAVTSYMIHKKCGIEDPSSPCMRDGKCSKRFPKQLCERTSMEVDGYPKYRRRNRTTVDVNGVVYNDEWIVPTNLYLLTKFNCHINLEICGTISAVKYLYKYIYKGPDRARVTIESETDGNANAVVDEIKQHLNTRYVCPPQGLHRVFGFSMQEKSHTVYRLAVHLPDFQTIHFLAGQEQQFLDRARTTFTTLTAYFELNRMCAEAFDGDAPSDMAIDARELYYHELPEHFTFTSRNGWKPRRRGGKEIGRMYTVSPRDVERYCLRILLLNTRGKTSFEDIRTVNGVVFEKFLDAAKALGLMDDDTYYRQSMQEAAQFQTPSTLRSFFACLLSYCEIVDAQELWNEFAATMADDYIHRGLGEPEAVAMAYFDIADRMQLLGRDLAQVVVPPVNQRPSIPDVPIDYEHHEIEGARLYQTLNVNQRNAMDDILAAIDRDDQRCFFIDGPGGTGKTYLYTTLYNIAMGQRRQVLCVAWTGIAANLLPRGRTVNSAFKLNMADGNRSSLMKRQQEEARQLMATDIIIWDEISMVPKCAIEAVDVLLRDIMQNDRPFGGKLLIIGGDFRQVLPIVEHGQREEIVEACVTRSALWSLFKVHHLEANMRACNAGLDWQRFLLEVGNGHANDEEGCVKLQEDVLSTNDIVTEIFGQVIDPTLTENLYEQAILAPKNVNVRKINDEAMERLRVQRAEDQRIYKSIDEAIHQEGDSGELYPPEYLNTLEPSGMPPHELRLKKGAIVMLLRNLDVANGLCNGTRLKVETLGRYVLGCRFICGEHKDKLAVIPRIDNYWDKQVPFRLRRRQFPVRIAFAMTINKSQGQSFNKVGVCLPEDVFSHGQLYVALSRVRTPQGLKVHTPKASVKNIVYNEVLL</sequence>
<dbReference type="GO" id="GO:0043139">
    <property type="term" value="F:5'-3' DNA helicase activity"/>
    <property type="evidence" value="ECO:0007669"/>
    <property type="project" value="UniProtKB-EC"/>
</dbReference>
<keyword evidence="2 5" id="KW-0378">Hydrolase</keyword>
<organism evidence="12 13">
    <name type="scientific">Ancylostoma ceylanicum</name>
    <dbReference type="NCBI Taxonomy" id="53326"/>
    <lineage>
        <taxon>Eukaryota</taxon>
        <taxon>Metazoa</taxon>
        <taxon>Ecdysozoa</taxon>
        <taxon>Nematoda</taxon>
        <taxon>Chromadorea</taxon>
        <taxon>Rhabditida</taxon>
        <taxon>Rhabditina</taxon>
        <taxon>Rhabditomorpha</taxon>
        <taxon>Strongyloidea</taxon>
        <taxon>Ancylostomatidae</taxon>
        <taxon>Ancylostomatinae</taxon>
        <taxon>Ancylostoma</taxon>
    </lineage>
</organism>
<evidence type="ECO:0000256" key="4">
    <source>
        <dbReference type="ARBA" id="ARBA00022840"/>
    </source>
</evidence>
<dbReference type="Proteomes" id="UP000024635">
    <property type="component" value="Unassembled WGS sequence"/>
</dbReference>
<dbReference type="InterPro" id="IPR027417">
    <property type="entry name" value="P-loop_NTPase"/>
</dbReference>
<evidence type="ECO:0000256" key="6">
    <source>
        <dbReference type="SAM" id="Coils"/>
    </source>
</evidence>
<evidence type="ECO:0000259" key="10">
    <source>
        <dbReference type="Pfam" id="PF14214"/>
    </source>
</evidence>
<evidence type="ECO:0000256" key="1">
    <source>
        <dbReference type="ARBA" id="ARBA00022741"/>
    </source>
</evidence>
<evidence type="ECO:0000256" key="3">
    <source>
        <dbReference type="ARBA" id="ARBA00022806"/>
    </source>
</evidence>
<dbReference type="OrthoDB" id="5864836at2759"/>
<dbReference type="EC" id="5.6.2.3" evidence="5"/>
<comment type="caution">
    <text evidence="12">The sequence shown here is derived from an EMBL/GenBank/DDBJ whole genome shotgun (WGS) entry which is preliminary data.</text>
</comment>
<dbReference type="InterPro" id="IPR025476">
    <property type="entry name" value="Helitron_helicase-like"/>
</dbReference>
<keyword evidence="5" id="KW-0227">DNA damage</keyword>
<dbReference type="GO" id="GO:0000723">
    <property type="term" value="P:telomere maintenance"/>
    <property type="evidence" value="ECO:0007669"/>
    <property type="project" value="InterPro"/>
</dbReference>
<feature type="compositionally biased region" description="Basic and acidic residues" evidence="7">
    <location>
        <begin position="164"/>
        <end position="179"/>
    </location>
</feature>
<evidence type="ECO:0000313" key="13">
    <source>
        <dbReference type="Proteomes" id="UP000024635"/>
    </source>
</evidence>
<feature type="domain" description="Helitron helicase-like" evidence="10">
    <location>
        <begin position="504"/>
        <end position="683"/>
    </location>
</feature>
<keyword evidence="5" id="KW-0234">DNA repair</keyword>
<evidence type="ECO:0000259" key="9">
    <source>
        <dbReference type="Pfam" id="PF05970"/>
    </source>
</evidence>
<dbReference type="GO" id="GO:0006310">
    <property type="term" value="P:DNA recombination"/>
    <property type="evidence" value="ECO:0007669"/>
    <property type="project" value="UniProtKB-KW"/>
</dbReference>
<evidence type="ECO:0000256" key="2">
    <source>
        <dbReference type="ARBA" id="ARBA00022801"/>
    </source>
</evidence>
<proteinExistence type="inferred from homology"/>
<keyword evidence="13" id="KW-1185">Reference proteome</keyword>
<name>A0A016S534_9BILA</name>
<keyword evidence="3 5" id="KW-0347">Helicase</keyword>
<accession>A0A016S534</accession>
<feature type="domain" description="DNA helicase Pif1-like 2B" evidence="11">
    <location>
        <begin position="1427"/>
        <end position="1472"/>
    </location>
</feature>
<dbReference type="InterPro" id="IPR010285">
    <property type="entry name" value="DNA_helicase_pif1-like_DEAD"/>
</dbReference>
<evidence type="ECO:0000256" key="7">
    <source>
        <dbReference type="SAM" id="MobiDB-lite"/>
    </source>
</evidence>
<feature type="region of interest" description="Disordered" evidence="7">
    <location>
        <begin position="139"/>
        <end position="179"/>
    </location>
</feature>
<protein>
    <recommendedName>
        <fullName evidence="5">ATP-dependent DNA helicase</fullName>
        <ecNumber evidence="5">5.6.2.3</ecNumber>
    </recommendedName>
</protein>
<evidence type="ECO:0000313" key="12">
    <source>
        <dbReference type="EMBL" id="EYB85551.1"/>
    </source>
</evidence>
<feature type="domain" description="DNA replication helicase" evidence="8">
    <location>
        <begin position="1520"/>
        <end position="1564"/>
    </location>
</feature>
<dbReference type="PANTHER" id="PTHR10492:SF57">
    <property type="entry name" value="ATP-DEPENDENT DNA HELICASE"/>
    <property type="match status" value="1"/>
</dbReference>
<feature type="domain" description="DNA helicase Pif1-like DEAD-box helicase" evidence="9">
    <location>
        <begin position="1133"/>
        <end position="1339"/>
    </location>
</feature>
<keyword evidence="6" id="KW-0175">Coiled coil</keyword>
<dbReference type="Pfam" id="PF14214">
    <property type="entry name" value="Helitron_like_N"/>
    <property type="match status" value="1"/>
</dbReference>
<evidence type="ECO:0000259" key="11">
    <source>
        <dbReference type="Pfam" id="PF21530"/>
    </source>
</evidence>
<feature type="region of interest" description="Disordered" evidence="7">
    <location>
        <begin position="1"/>
        <end position="87"/>
    </location>
</feature>
<dbReference type="Pfam" id="PF02689">
    <property type="entry name" value="Herpes_Helicase"/>
    <property type="match status" value="1"/>
</dbReference>
<keyword evidence="5" id="KW-0233">DNA recombination</keyword>